<sequence length="91" mass="10376">MFDEGIEEKVEAKLEEMTEVEKYALFEVMRRGGVEAALGALAIHKELRKRNLCDCGKSVEFIDETMQSILDDVFESIDEIIDENEGEDDSE</sequence>
<keyword evidence="2" id="KW-1185">Reference proteome</keyword>
<gene>
    <name evidence="1" type="ORF">OIT44_03945</name>
</gene>
<evidence type="ECO:0000313" key="2">
    <source>
        <dbReference type="Proteomes" id="UP001526225"/>
    </source>
</evidence>
<comment type="caution">
    <text evidence="1">The sequence shown here is derived from an EMBL/GenBank/DDBJ whole genome shotgun (WGS) entry which is preliminary data.</text>
</comment>
<dbReference type="EMBL" id="JAOZFE010000003">
    <property type="protein sequence ID" value="MCW0953226.1"/>
    <property type="molecule type" value="Genomic_DNA"/>
</dbReference>
<name>A0ABT3E468_9LACO</name>
<proteinExistence type="predicted"/>
<organism evidence="1 2">
    <name type="scientific">Weissella ceti</name>
    <dbReference type="NCBI Taxonomy" id="759620"/>
    <lineage>
        <taxon>Bacteria</taxon>
        <taxon>Bacillati</taxon>
        <taxon>Bacillota</taxon>
        <taxon>Bacilli</taxon>
        <taxon>Lactobacillales</taxon>
        <taxon>Lactobacillaceae</taxon>
        <taxon>Weissella</taxon>
    </lineage>
</organism>
<protein>
    <submittedName>
        <fullName evidence="1">Uncharacterized protein</fullName>
    </submittedName>
</protein>
<accession>A0ABT3E468</accession>
<dbReference type="Proteomes" id="UP001526225">
    <property type="component" value="Unassembled WGS sequence"/>
</dbReference>
<reference evidence="1 2" key="1">
    <citation type="submission" date="2022-10" db="EMBL/GenBank/DDBJ databases">
        <title>Weissella fermenti sp. nov., isolated from fermented cabbage.</title>
        <authorList>
            <person name="Lee J.K."/>
            <person name="Baek J.H."/>
            <person name="Choi D.G."/>
            <person name="Kim J.M."/>
            <person name="Jeon C.O."/>
        </authorList>
    </citation>
    <scope>NUCLEOTIDE SEQUENCE [LARGE SCALE GENOMIC DNA]</scope>
    <source>
        <strain evidence="1 2">KACC 18534</strain>
    </source>
</reference>
<evidence type="ECO:0000313" key="1">
    <source>
        <dbReference type="EMBL" id="MCW0953226.1"/>
    </source>
</evidence>
<dbReference type="RefSeq" id="WP_213409646.1">
    <property type="nucleotide sequence ID" value="NZ_CP074441.1"/>
</dbReference>